<keyword evidence="2" id="KW-1185">Reference proteome</keyword>
<dbReference type="AlphaFoldDB" id="A0A9P9Z1H7"/>
<accession>A0A9P9Z1H7</accession>
<evidence type="ECO:0000313" key="2">
    <source>
        <dbReference type="Proteomes" id="UP001059596"/>
    </source>
</evidence>
<evidence type="ECO:0000313" key="1">
    <source>
        <dbReference type="EMBL" id="KAI8046830.1"/>
    </source>
</evidence>
<dbReference type="Proteomes" id="UP001059596">
    <property type="component" value="Chromosome 3R"/>
</dbReference>
<name>A0A9P9Z1H7_9MUSC</name>
<proteinExistence type="predicted"/>
<reference evidence="1" key="1">
    <citation type="journal article" date="2023" name="Genome Biol. Evol.">
        <title>Long-read-based Genome Assembly of Drosophila gunungcola Reveals Fewer Chemosensory Genes in Flower-breeding Species.</title>
        <authorList>
            <person name="Negi A."/>
            <person name="Liao B.Y."/>
            <person name="Yeh S.D."/>
        </authorList>
    </citation>
    <scope>NUCLEOTIDE SEQUENCE</scope>
    <source>
        <strain evidence="1">Sukarami</strain>
    </source>
</reference>
<gene>
    <name evidence="1" type="ORF">M5D96_003044</name>
</gene>
<comment type="caution">
    <text evidence="1">The sequence shown here is derived from an EMBL/GenBank/DDBJ whole genome shotgun (WGS) entry which is preliminary data.</text>
</comment>
<dbReference type="EMBL" id="JAMKOV010000001">
    <property type="protein sequence ID" value="KAI8046830.1"/>
    <property type="molecule type" value="Genomic_DNA"/>
</dbReference>
<protein>
    <submittedName>
        <fullName evidence="1">Uncharacterized protein</fullName>
    </submittedName>
</protein>
<organism evidence="1 2">
    <name type="scientific">Drosophila gunungcola</name>
    <name type="common">fruit fly</name>
    <dbReference type="NCBI Taxonomy" id="103775"/>
    <lineage>
        <taxon>Eukaryota</taxon>
        <taxon>Metazoa</taxon>
        <taxon>Ecdysozoa</taxon>
        <taxon>Arthropoda</taxon>
        <taxon>Hexapoda</taxon>
        <taxon>Insecta</taxon>
        <taxon>Pterygota</taxon>
        <taxon>Neoptera</taxon>
        <taxon>Endopterygota</taxon>
        <taxon>Diptera</taxon>
        <taxon>Brachycera</taxon>
        <taxon>Muscomorpha</taxon>
        <taxon>Ephydroidea</taxon>
        <taxon>Drosophilidae</taxon>
        <taxon>Drosophila</taxon>
        <taxon>Sophophora</taxon>
    </lineage>
</organism>
<sequence length="75" mass="8187">MCCLPHLLGSGELFALAHHIREPVRPPVKVEDQAHRRVRHLLDSVAGNVAHGDAQFARRLHVNVVCAAADAHDNA</sequence>